<evidence type="ECO:0000256" key="2">
    <source>
        <dbReference type="ARBA" id="ARBA00002713"/>
    </source>
</evidence>
<dbReference type="PANTHER" id="PTHR30387">
    <property type="entry name" value="MANNONATE DEHYDRATASE"/>
    <property type="match status" value="1"/>
</dbReference>
<dbReference type="EC" id="4.2.1.8" evidence="5 9"/>
<gene>
    <name evidence="9 10" type="primary">uxuA</name>
    <name evidence="10" type="ORF">JIN84_13455</name>
</gene>
<dbReference type="GO" id="GO:0042840">
    <property type="term" value="P:D-glucuronate catabolic process"/>
    <property type="evidence" value="ECO:0007669"/>
    <property type="project" value="TreeGrafter"/>
</dbReference>
<comment type="caution">
    <text evidence="10">The sequence shown here is derived from an EMBL/GenBank/DDBJ whole genome shotgun (WGS) entry which is preliminary data.</text>
</comment>
<dbReference type="Proteomes" id="UP000600139">
    <property type="component" value="Unassembled WGS sequence"/>
</dbReference>
<evidence type="ECO:0000256" key="1">
    <source>
        <dbReference type="ARBA" id="ARBA00001794"/>
    </source>
</evidence>
<dbReference type="GO" id="GO:0008927">
    <property type="term" value="F:mannonate dehydratase activity"/>
    <property type="evidence" value="ECO:0007669"/>
    <property type="project" value="UniProtKB-UniRule"/>
</dbReference>
<comment type="cofactor">
    <cofactor evidence="9">
        <name>Fe(2+)</name>
        <dbReference type="ChEBI" id="CHEBI:29033"/>
    </cofactor>
    <cofactor evidence="9">
        <name>Mn(2+)</name>
        <dbReference type="ChEBI" id="CHEBI:29035"/>
    </cofactor>
</comment>
<comment type="pathway">
    <text evidence="3 9">Carbohydrate metabolism; pentose and glucuronate interconversion.</text>
</comment>
<accession>A0A934R3W2</accession>
<dbReference type="InterPro" id="IPR036237">
    <property type="entry name" value="Xyl_isomerase-like_sf"/>
</dbReference>
<dbReference type="HAMAP" id="MF_00106">
    <property type="entry name" value="UxuA"/>
    <property type="match status" value="1"/>
</dbReference>
<evidence type="ECO:0000256" key="6">
    <source>
        <dbReference type="ARBA" id="ARBA00023004"/>
    </source>
</evidence>
<organism evidence="10 11">
    <name type="scientific">Luteolibacter yonseiensis</name>
    <dbReference type="NCBI Taxonomy" id="1144680"/>
    <lineage>
        <taxon>Bacteria</taxon>
        <taxon>Pseudomonadati</taxon>
        <taxon>Verrucomicrobiota</taxon>
        <taxon>Verrucomicrobiia</taxon>
        <taxon>Verrucomicrobiales</taxon>
        <taxon>Verrucomicrobiaceae</taxon>
        <taxon>Luteolibacter</taxon>
    </lineage>
</organism>
<keyword evidence="7 9" id="KW-0464">Manganese</keyword>
<dbReference type="SUPFAM" id="SSF51658">
    <property type="entry name" value="Xylose isomerase-like"/>
    <property type="match status" value="1"/>
</dbReference>
<dbReference type="InterPro" id="IPR004628">
    <property type="entry name" value="Man_deHydtase"/>
</dbReference>
<dbReference type="AlphaFoldDB" id="A0A934R3W2"/>
<dbReference type="Pfam" id="PF03786">
    <property type="entry name" value="UxuA"/>
    <property type="match status" value="1"/>
</dbReference>
<dbReference type="PANTHER" id="PTHR30387:SF2">
    <property type="entry name" value="MANNONATE DEHYDRATASE"/>
    <property type="match status" value="1"/>
</dbReference>
<dbReference type="NCBIfam" id="NF003027">
    <property type="entry name" value="PRK03906.1"/>
    <property type="match status" value="1"/>
</dbReference>
<dbReference type="PIRSF" id="PIRSF016049">
    <property type="entry name" value="Man_dehyd"/>
    <property type="match status" value="1"/>
</dbReference>
<evidence type="ECO:0000313" key="10">
    <source>
        <dbReference type="EMBL" id="MBK1816626.1"/>
    </source>
</evidence>
<evidence type="ECO:0000256" key="7">
    <source>
        <dbReference type="ARBA" id="ARBA00023211"/>
    </source>
</evidence>
<keyword evidence="11" id="KW-1185">Reference proteome</keyword>
<evidence type="ECO:0000313" key="11">
    <source>
        <dbReference type="Proteomes" id="UP000600139"/>
    </source>
</evidence>
<proteinExistence type="inferred from homology"/>
<evidence type="ECO:0000256" key="9">
    <source>
        <dbReference type="HAMAP-Rule" id="MF_00106"/>
    </source>
</evidence>
<protein>
    <recommendedName>
        <fullName evidence="5 9">Mannonate dehydratase</fullName>
        <ecNumber evidence="5 9">4.2.1.8</ecNumber>
    </recommendedName>
    <alternativeName>
        <fullName evidence="9">D-mannonate hydro-lyase</fullName>
    </alternativeName>
</protein>
<comment type="function">
    <text evidence="2 9">Catalyzes the dehydration of D-mannonate.</text>
</comment>
<reference evidence="10" key="1">
    <citation type="submission" date="2021-01" db="EMBL/GenBank/DDBJ databases">
        <title>Modified the classification status of verrucomicrobia.</title>
        <authorList>
            <person name="Feng X."/>
        </authorList>
    </citation>
    <scope>NUCLEOTIDE SEQUENCE</scope>
    <source>
        <strain evidence="10">JCM 18052</strain>
    </source>
</reference>
<name>A0A934R3W2_9BACT</name>
<evidence type="ECO:0000256" key="4">
    <source>
        <dbReference type="ARBA" id="ARBA00007389"/>
    </source>
</evidence>
<dbReference type="GO" id="GO:0030145">
    <property type="term" value="F:manganese ion binding"/>
    <property type="evidence" value="ECO:0007669"/>
    <property type="project" value="TreeGrafter"/>
</dbReference>
<keyword evidence="6 9" id="KW-0408">Iron</keyword>
<comment type="similarity">
    <text evidence="4 9">Belongs to the mannonate dehydratase family.</text>
</comment>
<evidence type="ECO:0000256" key="5">
    <source>
        <dbReference type="ARBA" id="ARBA00012927"/>
    </source>
</evidence>
<evidence type="ECO:0000256" key="3">
    <source>
        <dbReference type="ARBA" id="ARBA00004892"/>
    </source>
</evidence>
<evidence type="ECO:0000256" key="8">
    <source>
        <dbReference type="ARBA" id="ARBA00023239"/>
    </source>
</evidence>
<dbReference type="EMBL" id="JAENIK010000011">
    <property type="protein sequence ID" value="MBK1816626.1"/>
    <property type="molecule type" value="Genomic_DNA"/>
</dbReference>
<dbReference type="RefSeq" id="WP_200351559.1">
    <property type="nucleotide sequence ID" value="NZ_BAABHZ010000006.1"/>
</dbReference>
<keyword evidence="8 9" id="KW-0456">Lyase</keyword>
<comment type="catalytic activity">
    <reaction evidence="1 9">
        <text>D-mannonate = 2-dehydro-3-deoxy-D-gluconate + H2O</text>
        <dbReference type="Rhea" id="RHEA:20097"/>
        <dbReference type="ChEBI" id="CHEBI:15377"/>
        <dbReference type="ChEBI" id="CHEBI:17767"/>
        <dbReference type="ChEBI" id="CHEBI:57990"/>
        <dbReference type="EC" id="4.2.1.8"/>
    </reaction>
</comment>
<sequence length="399" mass="44714">MNHFLLEEGFRWFGPSDPVPLSFIRQAGATAVFTSLHQIPYGEAWPREAIRERREMIEAAGLRWAVVESVPVHEDIKTGRGDLAALFENYNTTLRNLALEGIHTVIYNFMPVLDWVRTDMRWKLPDGSESLRYDPVRFAAFEIHALRRAGAEADYTPEQVRSAAVWWEDLDDVSREGFVRSIIDVFPGVKWALTLEDIRAMLGRYEGIGAVELRANLARFLRAVVPTAEECGVRMAIHPDDPPFSVLGLPRIVSTAEDVAGIFLMADSPANGLCYCTGSFSARADNDLAEMVRAFGPRIHATHLRSTQRLADGSFYEAGHLAGSVDMPVVVEYLLEEQDRRRSEGRADWQITLRPDHGHTMMDDLPKPAGITPGYSCIGRMKGLAELRGLMLGLRHKAR</sequence>
<dbReference type="NCBIfam" id="TIGR00695">
    <property type="entry name" value="uxuA"/>
    <property type="match status" value="1"/>
</dbReference>
<dbReference type="GO" id="GO:0008198">
    <property type="term" value="F:ferrous iron binding"/>
    <property type="evidence" value="ECO:0007669"/>
    <property type="project" value="TreeGrafter"/>
</dbReference>
<dbReference type="Gene3D" id="3.20.20.150">
    <property type="entry name" value="Divalent-metal-dependent TIM barrel enzymes"/>
    <property type="match status" value="1"/>
</dbReference>